<evidence type="ECO:0000313" key="2">
    <source>
        <dbReference type="EMBL" id="QDR79252.1"/>
    </source>
</evidence>
<protein>
    <submittedName>
        <fullName evidence="2">Uroporphyrinogen decarboxylase</fullName>
        <ecNumber evidence="2">4.1.1.37</ecNumber>
    </submittedName>
</protein>
<dbReference type="GO" id="GO:0004853">
    <property type="term" value="F:uroporphyrinogen decarboxylase activity"/>
    <property type="evidence" value="ECO:0007669"/>
    <property type="project" value="UniProtKB-EC"/>
</dbReference>
<dbReference type="InterPro" id="IPR000257">
    <property type="entry name" value="Uroporphyrinogen_deCOase"/>
</dbReference>
<evidence type="ECO:0000259" key="1">
    <source>
        <dbReference type="Pfam" id="PF01208"/>
    </source>
</evidence>
<accession>A0A517DPG3</accession>
<dbReference type="KEGG" id="sted:SPTER_05250"/>
<dbReference type="PANTHER" id="PTHR47099:SF1">
    <property type="entry name" value="METHYLCOBAMIDE:COM METHYLTRANSFERASE MTBA"/>
    <property type="match status" value="1"/>
</dbReference>
<keyword evidence="2" id="KW-0456">Lyase</keyword>
<dbReference type="PANTHER" id="PTHR47099">
    <property type="entry name" value="METHYLCOBAMIDE:COM METHYLTRANSFERASE MTBA"/>
    <property type="match status" value="1"/>
</dbReference>
<dbReference type="RefSeq" id="WP_144348922.1">
    <property type="nucleotide sequence ID" value="NZ_CP036259.1"/>
</dbReference>
<dbReference type="Pfam" id="PF01208">
    <property type="entry name" value="URO-D"/>
    <property type="match status" value="1"/>
</dbReference>
<reference evidence="2 3" key="1">
    <citation type="submission" date="2019-02" db="EMBL/GenBank/DDBJ databases">
        <title>Closed genome of Sporomusa termitida DSM 4440.</title>
        <authorList>
            <person name="Poehlein A."/>
            <person name="Daniel R."/>
        </authorList>
    </citation>
    <scope>NUCLEOTIDE SEQUENCE [LARGE SCALE GENOMIC DNA]</scope>
    <source>
        <strain evidence="2 3">DSM 4440</strain>
    </source>
</reference>
<dbReference type="InterPro" id="IPR038071">
    <property type="entry name" value="UROD/MetE-like_sf"/>
</dbReference>
<feature type="domain" description="Uroporphyrinogen decarboxylase (URO-D)" evidence="1">
    <location>
        <begin position="5"/>
        <end position="338"/>
    </location>
</feature>
<evidence type="ECO:0000313" key="3">
    <source>
        <dbReference type="Proteomes" id="UP000320776"/>
    </source>
</evidence>
<gene>
    <name evidence="2" type="primary">hemE_3</name>
    <name evidence="2" type="ORF">SPTER_05250</name>
</gene>
<dbReference type="NCBIfam" id="NF004889">
    <property type="entry name" value="PRK06252.1"/>
    <property type="match status" value="1"/>
</dbReference>
<proteinExistence type="predicted"/>
<dbReference type="EC" id="4.1.1.37" evidence="2"/>
<dbReference type="EMBL" id="CP036259">
    <property type="protein sequence ID" value="QDR79252.1"/>
    <property type="molecule type" value="Genomic_DNA"/>
</dbReference>
<dbReference type="SUPFAM" id="SSF51726">
    <property type="entry name" value="UROD/MetE-like"/>
    <property type="match status" value="1"/>
</dbReference>
<keyword evidence="3" id="KW-1185">Reference proteome</keyword>
<dbReference type="OrthoDB" id="8452307at2"/>
<dbReference type="GO" id="GO:0006779">
    <property type="term" value="P:porphyrin-containing compound biosynthetic process"/>
    <property type="evidence" value="ECO:0007669"/>
    <property type="project" value="InterPro"/>
</dbReference>
<dbReference type="InterPro" id="IPR052024">
    <property type="entry name" value="Methanogen_methyltrans"/>
</dbReference>
<sequence length="346" mass="36807">MTMLTEKQRLLAALSKQPADRPPVICPGGMMNAAIVDVMNSSNQTLPAAHSDAVLMANLAYAVHNHTGFENFGLPFCMTVEAELLGSEIDLGTFTCEPKISREVFSSATQVEYKDISTILTAGRIPVVCQAASILSTEYPDIPVIGSLTGPVSTAASIIDPIPFLKDLRKNAPAAHRVFDYVTGLLIGFAHKLIDHGATVIAIGDPTATGEILGPKLFNEYAVTYINKLIAAVQHRNVPVIVHICGNLNSVKPLIASLKANAISTDAIVNLKQLKAEFPQLTTMGNISTYLLEYGPPEKVALQARNLLAQGIDIIAPACGLSTSSALANIQAMTHTVKGIQANERT</sequence>
<name>A0A517DPG3_9FIRM</name>
<dbReference type="Gene3D" id="3.20.20.210">
    <property type="match status" value="1"/>
</dbReference>
<dbReference type="AlphaFoldDB" id="A0A517DPG3"/>
<dbReference type="Proteomes" id="UP000320776">
    <property type="component" value="Chromosome"/>
</dbReference>
<organism evidence="2 3">
    <name type="scientific">Sporomusa termitida</name>
    <dbReference type="NCBI Taxonomy" id="2377"/>
    <lineage>
        <taxon>Bacteria</taxon>
        <taxon>Bacillati</taxon>
        <taxon>Bacillota</taxon>
        <taxon>Negativicutes</taxon>
        <taxon>Selenomonadales</taxon>
        <taxon>Sporomusaceae</taxon>
        <taxon>Sporomusa</taxon>
    </lineage>
</organism>